<accession>A0A1R3U3K5</accession>
<gene>
    <name evidence="2" type="ORF">DSM25559_5438</name>
</gene>
<reference evidence="3" key="1">
    <citation type="submission" date="2016-10" db="EMBL/GenBank/DDBJ databases">
        <authorList>
            <person name="Wibberg D."/>
        </authorList>
    </citation>
    <scope>NUCLEOTIDE SEQUENCE [LARGE SCALE GENOMIC DNA]</scope>
</reference>
<proteinExistence type="predicted"/>
<organism evidence="2 3">
    <name type="scientific">Agrobacterium rosae</name>
    <dbReference type="NCBI Taxonomy" id="1972867"/>
    <lineage>
        <taxon>Bacteria</taxon>
        <taxon>Pseudomonadati</taxon>
        <taxon>Pseudomonadota</taxon>
        <taxon>Alphaproteobacteria</taxon>
        <taxon>Hyphomicrobiales</taxon>
        <taxon>Rhizobiaceae</taxon>
        <taxon>Rhizobium/Agrobacterium group</taxon>
        <taxon>Agrobacterium</taxon>
    </lineage>
</organism>
<feature type="region of interest" description="Disordered" evidence="1">
    <location>
        <begin position="89"/>
        <end position="113"/>
    </location>
</feature>
<dbReference type="AlphaFoldDB" id="A0A1R3U3K5"/>
<evidence type="ECO:0000313" key="3">
    <source>
        <dbReference type="Proteomes" id="UP000187891"/>
    </source>
</evidence>
<sequence>MLSMKFVVSANRSLAAFWVLPQRRKSVVPLTKVYGFGRHHDPHAVRWKDHVTAAIARAMPTIRAANAPLSRRMVTGPNTISVREIGLTASGSGEGVSTTMAANSTVSSGSVKN</sequence>
<evidence type="ECO:0000256" key="1">
    <source>
        <dbReference type="SAM" id="MobiDB-lite"/>
    </source>
</evidence>
<dbReference type="EMBL" id="FMUE01000032">
    <property type="protein sequence ID" value="SCX36339.1"/>
    <property type="molecule type" value="Genomic_DNA"/>
</dbReference>
<dbReference type="STRING" id="1907666.DSM25559_5438"/>
<protein>
    <submittedName>
        <fullName evidence="2">Uncharacterized protein</fullName>
    </submittedName>
</protein>
<name>A0A1R3U3K5_9HYPH</name>
<evidence type="ECO:0000313" key="2">
    <source>
        <dbReference type="EMBL" id="SCX36339.1"/>
    </source>
</evidence>
<dbReference type="Proteomes" id="UP000187891">
    <property type="component" value="Unassembled WGS sequence"/>
</dbReference>